<comment type="caution">
    <text evidence="1">The sequence shown here is derived from an EMBL/GenBank/DDBJ whole genome shotgun (WGS) entry which is preliminary data.</text>
</comment>
<dbReference type="EMBL" id="VCGU01000007">
    <property type="protein sequence ID" value="TRY73520.1"/>
    <property type="molecule type" value="Genomic_DNA"/>
</dbReference>
<proteinExistence type="predicted"/>
<dbReference type="OMA" id="DAMQFNA"/>
<evidence type="ECO:0000313" key="2">
    <source>
        <dbReference type="Proteomes" id="UP000318571"/>
    </source>
</evidence>
<dbReference type="InterPro" id="IPR029063">
    <property type="entry name" value="SAM-dependent_MTases_sf"/>
</dbReference>
<sequence length="385" mass="44017">MAKWNRIWSACLVFIGLAWLFFPKTFPWTTKVDEIGKRILIQRPSVTPALKKISHFPTVPKREKIQEKGKVPESPLSQLKARMERVVQQCGEVCQTSQNRTRLIGHKYYNVVVKKFNCQQLFDNNDMDGYALFPTPPKRIPGFLRDGFTYQNRVQIRPSYRDDSKGKSHTLIWTEDKVAKLRSSLQRNQLQGSYGIGEVKNIQAHLRQHMNITDQHVLIVGSQSPWLEVIALEAGAKRITTLEYVPIESRHPQIKTIVPKDFARRFLNGTLGQFDAMMSFSSFEHSGLGRYGDGLNPYGDLITMARVWCVLRDGGMVLIGVPTGPDVLAFNSDKIYGPLIYSHLFANFEQVFTKANISNYSHHCPHCYQPIHILRKNLTLFKGAI</sequence>
<evidence type="ECO:0000313" key="1">
    <source>
        <dbReference type="EMBL" id="TRY73520.1"/>
    </source>
</evidence>
<organism evidence="1 2">
    <name type="scientific">Tigriopus californicus</name>
    <name type="common">Marine copepod</name>
    <dbReference type="NCBI Taxonomy" id="6832"/>
    <lineage>
        <taxon>Eukaryota</taxon>
        <taxon>Metazoa</taxon>
        <taxon>Ecdysozoa</taxon>
        <taxon>Arthropoda</taxon>
        <taxon>Crustacea</taxon>
        <taxon>Multicrustacea</taxon>
        <taxon>Hexanauplia</taxon>
        <taxon>Copepoda</taxon>
        <taxon>Harpacticoida</taxon>
        <taxon>Harpacticidae</taxon>
        <taxon>Tigriopus</taxon>
    </lineage>
</organism>
<protein>
    <submittedName>
        <fullName evidence="1">Uncharacterized protein</fullName>
    </submittedName>
</protein>
<accession>A0A553P7B7</accession>
<reference evidence="1 2" key="1">
    <citation type="journal article" date="2018" name="Nat. Ecol. Evol.">
        <title>Genomic signatures of mitonuclear coevolution across populations of Tigriopus californicus.</title>
        <authorList>
            <person name="Barreto F.S."/>
            <person name="Watson E.T."/>
            <person name="Lima T.G."/>
            <person name="Willett C.S."/>
            <person name="Edmands S."/>
            <person name="Li W."/>
            <person name="Burton R.S."/>
        </authorList>
    </citation>
    <scope>NUCLEOTIDE SEQUENCE [LARGE SCALE GENOMIC DNA]</scope>
    <source>
        <strain evidence="1 2">San Diego</strain>
    </source>
</reference>
<gene>
    <name evidence="1" type="ORF">TCAL_11994</name>
</gene>
<dbReference type="OrthoDB" id="428346at2759"/>
<name>A0A553P7B7_TIGCA</name>
<dbReference type="AlphaFoldDB" id="A0A553P7B7"/>
<keyword evidence="2" id="KW-1185">Reference proteome</keyword>
<dbReference type="Proteomes" id="UP000318571">
    <property type="component" value="Chromosome 3"/>
</dbReference>
<dbReference type="InterPro" id="IPR004951">
    <property type="entry name" value="DUF268_CAE_spp"/>
</dbReference>
<dbReference type="Pfam" id="PF03269">
    <property type="entry name" value="DUF268"/>
    <property type="match status" value="1"/>
</dbReference>
<dbReference type="SUPFAM" id="SSF53335">
    <property type="entry name" value="S-adenosyl-L-methionine-dependent methyltransferases"/>
    <property type="match status" value="1"/>
</dbReference>